<evidence type="ECO:0000259" key="2">
    <source>
        <dbReference type="Pfam" id="PF00535"/>
    </source>
</evidence>
<dbReference type="InterPro" id="IPR019734">
    <property type="entry name" value="TPR_rpt"/>
</dbReference>
<dbReference type="Pfam" id="PF00535">
    <property type="entry name" value="Glycos_transf_2"/>
    <property type="match status" value="1"/>
</dbReference>
<dbReference type="GO" id="GO:0016757">
    <property type="term" value="F:glycosyltransferase activity"/>
    <property type="evidence" value="ECO:0007669"/>
    <property type="project" value="UniProtKB-KW"/>
</dbReference>
<proteinExistence type="predicted"/>
<feature type="domain" description="Glycosyltransferase 2-like" evidence="2">
    <location>
        <begin position="10"/>
        <end position="128"/>
    </location>
</feature>
<evidence type="ECO:0000313" key="3">
    <source>
        <dbReference type="EMBL" id="MFL0197105.1"/>
    </source>
</evidence>
<accession>A0ABW8SMB9</accession>
<dbReference type="InterPro" id="IPR001173">
    <property type="entry name" value="Glyco_trans_2-like"/>
</dbReference>
<protein>
    <submittedName>
        <fullName evidence="3">Glycosyltransferase</fullName>
        <ecNumber evidence="3">2.4.-.-</ecNumber>
    </submittedName>
</protein>
<dbReference type="CDD" id="cd02511">
    <property type="entry name" value="Beta4Glucosyltransferase"/>
    <property type="match status" value="1"/>
</dbReference>
<organism evidence="3 4">
    <name type="scientific">Candidatus Clostridium eludens</name>
    <dbReference type="NCBI Taxonomy" id="3381663"/>
    <lineage>
        <taxon>Bacteria</taxon>
        <taxon>Bacillati</taxon>
        <taxon>Bacillota</taxon>
        <taxon>Clostridia</taxon>
        <taxon>Eubacteriales</taxon>
        <taxon>Clostridiaceae</taxon>
        <taxon>Clostridium</taxon>
    </lineage>
</organism>
<dbReference type="InterPro" id="IPR011990">
    <property type="entry name" value="TPR-like_helical_dom_sf"/>
</dbReference>
<dbReference type="Pfam" id="PF13181">
    <property type="entry name" value="TPR_8"/>
    <property type="match status" value="2"/>
</dbReference>
<dbReference type="RefSeq" id="WP_406793211.1">
    <property type="nucleotide sequence ID" value="NZ_JBJHZX010000025.1"/>
</dbReference>
<keyword evidence="3" id="KW-0328">Glycosyltransferase</keyword>
<keyword evidence="1" id="KW-0802">TPR repeat</keyword>
<dbReference type="SUPFAM" id="SSF48452">
    <property type="entry name" value="TPR-like"/>
    <property type="match status" value="1"/>
</dbReference>
<dbReference type="SMART" id="SM00028">
    <property type="entry name" value="TPR"/>
    <property type="match status" value="3"/>
</dbReference>
<dbReference type="Gene3D" id="3.90.550.10">
    <property type="entry name" value="Spore Coat Polysaccharide Biosynthesis Protein SpsA, Chain A"/>
    <property type="match status" value="1"/>
</dbReference>
<dbReference type="EC" id="2.4.-.-" evidence="3"/>
<keyword evidence="4" id="KW-1185">Reference proteome</keyword>
<dbReference type="InterPro" id="IPR029044">
    <property type="entry name" value="Nucleotide-diphossugar_trans"/>
</dbReference>
<dbReference type="EMBL" id="JBJHZX010000025">
    <property type="protein sequence ID" value="MFL0197105.1"/>
    <property type="molecule type" value="Genomic_DNA"/>
</dbReference>
<gene>
    <name evidence="3" type="ORF">ACJDU8_16290</name>
</gene>
<reference evidence="3 4" key="1">
    <citation type="submission" date="2024-11" db="EMBL/GenBank/DDBJ databases">
        <authorList>
            <person name="Heng Y.C."/>
            <person name="Lim A.C.H."/>
            <person name="Lee J.K.Y."/>
            <person name="Kittelmann S."/>
        </authorList>
    </citation>
    <scope>NUCLEOTIDE SEQUENCE [LARGE SCALE GENOMIC DNA]</scope>
    <source>
        <strain evidence="3 4">WILCCON 0269</strain>
    </source>
</reference>
<dbReference type="PANTHER" id="PTHR43630">
    <property type="entry name" value="POLY-BETA-1,6-N-ACETYL-D-GLUCOSAMINE SYNTHASE"/>
    <property type="match status" value="1"/>
</dbReference>
<feature type="repeat" description="TPR" evidence="1">
    <location>
        <begin position="317"/>
        <end position="350"/>
    </location>
</feature>
<sequence length="364" mass="42663">METSKKSILSLCMIVKNEEKSLKNCLSKVAAFVDEIIIVDTGSTDNTKSIASEFTDKIYDFQWCNDFSKARNYSISKAPGEWILVLDADEVVTDFFRYSVDKFMNNHSNENKVGRLKRINIMEEAFEGKKYTEWVNRLFNKRYFYYEGIIHEQVASKDGQNYETERLDITSDHIGYTKEVLNRTNKIKRNIDMLKLAISLKTEDPYLYYQLGKSYYQLKDYKTSALYFEKALTFDLDYYLEYVSNLVETYGYSLINSERCSDALILENVAEIYKNNPDFNFLMGLVYMNNAMFEKAVESFLYCTRFPYGKVEGVTSFSAYYNVGVIYDVLGVKDKALEYYRKCGEYEPALKRIRAQMNLNNFQE</sequence>
<evidence type="ECO:0000313" key="4">
    <source>
        <dbReference type="Proteomes" id="UP001623660"/>
    </source>
</evidence>
<feature type="repeat" description="TPR" evidence="1">
    <location>
        <begin position="205"/>
        <end position="238"/>
    </location>
</feature>
<dbReference type="PANTHER" id="PTHR43630:SF2">
    <property type="entry name" value="GLYCOSYLTRANSFERASE"/>
    <property type="match status" value="1"/>
</dbReference>
<keyword evidence="3" id="KW-0808">Transferase</keyword>
<dbReference type="Proteomes" id="UP001623660">
    <property type="component" value="Unassembled WGS sequence"/>
</dbReference>
<comment type="caution">
    <text evidence="3">The sequence shown here is derived from an EMBL/GenBank/DDBJ whole genome shotgun (WGS) entry which is preliminary data.</text>
</comment>
<dbReference type="PROSITE" id="PS50005">
    <property type="entry name" value="TPR"/>
    <property type="match status" value="2"/>
</dbReference>
<dbReference type="SUPFAM" id="SSF53448">
    <property type="entry name" value="Nucleotide-diphospho-sugar transferases"/>
    <property type="match status" value="1"/>
</dbReference>
<name>A0ABW8SMB9_9CLOT</name>
<evidence type="ECO:0000256" key="1">
    <source>
        <dbReference type="PROSITE-ProRule" id="PRU00339"/>
    </source>
</evidence>
<dbReference type="Gene3D" id="1.25.40.10">
    <property type="entry name" value="Tetratricopeptide repeat domain"/>
    <property type="match status" value="1"/>
</dbReference>